<evidence type="ECO:0000313" key="9">
    <source>
        <dbReference type="Proteomes" id="UP000216207"/>
    </source>
</evidence>
<dbReference type="PANTHER" id="PTHR43593">
    <property type="match status" value="1"/>
</dbReference>
<dbReference type="EC" id="1.1.1.18" evidence="4"/>
<dbReference type="GO" id="GO:0050112">
    <property type="term" value="F:inositol 2-dehydrogenase (NAD+) activity"/>
    <property type="evidence" value="ECO:0007669"/>
    <property type="project" value="UniProtKB-UniRule"/>
</dbReference>
<dbReference type="Proteomes" id="UP000216207">
    <property type="component" value="Unassembled WGS sequence"/>
</dbReference>
<feature type="domain" description="Gfo/Idh/MocA-like oxidoreductase N-terminal" evidence="6">
    <location>
        <begin position="3"/>
        <end position="125"/>
    </location>
</feature>
<dbReference type="RefSeq" id="WP_063608174.1">
    <property type="nucleotide sequence ID" value="NZ_CP154609.1"/>
</dbReference>
<dbReference type="InterPro" id="IPR036291">
    <property type="entry name" value="NAD(P)-bd_dom_sf"/>
</dbReference>
<dbReference type="SUPFAM" id="SSF51735">
    <property type="entry name" value="NAD(P)-binding Rossmann-fold domains"/>
    <property type="match status" value="1"/>
</dbReference>
<dbReference type="GO" id="GO:0019310">
    <property type="term" value="P:inositol catabolic process"/>
    <property type="evidence" value="ECO:0007669"/>
    <property type="project" value="UniProtKB-UniRule"/>
</dbReference>
<evidence type="ECO:0000259" key="7">
    <source>
        <dbReference type="Pfam" id="PF02894"/>
    </source>
</evidence>
<dbReference type="InterPro" id="IPR023794">
    <property type="entry name" value="MI/DCI_dehydrogenase"/>
</dbReference>
<sequence length="346" mass="38157">MTVRVGVIGTGAIGQDHIRRLECKLSGAKVTAVTDVNQDLARKVANTYAKQATVYANDRELIAARDVDAVLVASWGPAHEASVLAALEAGKRVFCEKPLATTADGCMRIVEAEMAHGKRLVQVGFMRRFDSGYLQLKQALEQELVGEPLMVRCVHRNVESAESYTTDMAITDTLIHEIDVLHWLLNDEYQHVRVLYPKKTKHALPHLQDPQLVLLETKKGVIIQAEIFVNCKYGYDIQCEIAGEEGVISLPDVPAVRLCSNGRKGTEVLQDWKKRFEAAYDVELQAFIDDGLKDEPASGPSAWDGYVAAVTADACVKAQESGREESIELPKKPAFYQHSAATPEQV</sequence>
<evidence type="ECO:0000256" key="4">
    <source>
        <dbReference type="HAMAP-Rule" id="MF_01671"/>
    </source>
</evidence>
<dbReference type="SUPFAM" id="SSF55347">
    <property type="entry name" value="Glyceraldehyde-3-phosphate dehydrogenase-like, C-terminal domain"/>
    <property type="match status" value="1"/>
</dbReference>
<accession>A0A268NWT8</accession>
<dbReference type="InterPro" id="IPR050424">
    <property type="entry name" value="Gfo-Idh-MocA_inositol_DH"/>
</dbReference>
<dbReference type="Gene3D" id="3.40.50.720">
    <property type="entry name" value="NAD(P)-binding Rossmann-like Domain"/>
    <property type="match status" value="1"/>
</dbReference>
<feature type="compositionally biased region" description="Basic and acidic residues" evidence="5">
    <location>
        <begin position="322"/>
        <end position="331"/>
    </location>
</feature>
<evidence type="ECO:0000256" key="1">
    <source>
        <dbReference type="ARBA" id="ARBA00010928"/>
    </source>
</evidence>
<comment type="catalytic activity">
    <reaction evidence="4">
        <text>1D-chiro-inositol + NAD(+) = scyllo-inosine + NADH + H(+)</text>
        <dbReference type="Rhea" id="RHEA:25832"/>
        <dbReference type="ChEBI" id="CHEBI:15378"/>
        <dbReference type="ChEBI" id="CHEBI:27372"/>
        <dbReference type="ChEBI" id="CHEBI:50920"/>
        <dbReference type="ChEBI" id="CHEBI:57540"/>
        <dbReference type="ChEBI" id="CHEBI:57945"/>
        <dbReference type="EC" id="1.1.1.369"/>
    </reaction>
</comment>
<comment type="caution">
    <text evidence="8">The sequence shown here is derived from an EMBL/GenBank/DDBJ whole genome shotgun (WGS) entry which is preliminary data.</text>
</comment>
<proteinExistence type="inferred from homology"/>
<reference evidence="8 9" key="1">
    <citation type="submission" date="2017-07" db="EMBL/GenBank/DDBJ databases">
        <title>Isolation and whole genome analysis of endospore-forming bacteria from heroin.</title>
        <authorList>
            <person name="Kalinowski J."/>
            <person name="Ahrens B."/>
            <person name="Al-Dilaimi A."/>
            <person name="Winkler A."/>
            <person name="Wibberg D."/>
            <person name="Schleenbecker U."/>
            <person name="Ruckert C."/>
            <person name="Wolfel R."/>
            <person name="Grass G."/>
        </authorList>
    </citation>
    <scope>NUCLEOTIDE SEQUENCE [LARGE SCALE GENOMIC DNA]</scope>
    <source>
        <strain evidence="8 9">7539</strain>
    </source>
</reference>
<dbReference type="UniPathway" id="UPA00076">
    <property type="reaction ID" value="UER00143"/>
</dbReference>
<dbReference type="PANTHER" id="PTHR43593:SF1">
    <property type="entry name" value="INOSITOL 2-DEHYDROGENASE"/>
    <property type="match status" value="1"/>
</dbReference>
<comment type="similarity">
    <text evidence="1 4">Belongs to the Gfo/Idh/MocA family.</text>
</comment>
<dbReference type="Gene3D" id="3.30.360.10">
    <property type="entry name" value="Dihydrodipicolinate Reductase, domain 2"/>
    <property type="match status" value="1"/>
</dbReference>
<dbReference type="EC" id="1.1.1.369" evidence="4"/>
<gene>
    <name evidence="4" type="primary">iolG</name>
    <name evidence="8" type="ORF">CHH72_17580</name>
</gene>
<keyword evidence="3 4" id="KW-0520">NAD</keyword>
<evidence type="ECO:0000256" key="5">
    <source>
        <dbReference type="SAM" id="MobiDB-lite"/>
    </source>
</evidence>
<dbReference type="Pfam" id="PF02894">
    <property type="entry name" value="GFO_IDH_MocA_C"/>
    <property type="match status" value="1"/>
</dbReference>
<dbReference type="InterPro" id="IPR004104">
    <property type="entry name" value="Gfo/Idh/MocA-like_OxRdtase_C"/>
</dbReference>
<comment type="function">
    <text evidence="4">Involved in the oxidation of myo-inositol (MI) and D-chiro-inositol (DCI) to 2-keto-myo-inositol (2KMI or 2-inosose) and 1-keto-D-chiro-inositol (1KDCI), respectively.</text>
</comment>
<dbReference type="GO" id="GO:0000166">
    <property type="term" value="F:nucleotide binding"/>
    <property type="evidence" value="ECO:0007669"/>
    <property type="project" value="InterPro"/>
</dbReference>
<dbReference type="HAMAP" id="MF_01671">
    <property type="entry name" value="IolG"/>
    <property type="match status" value="1"/>
</dbReference>
<comment type="pathway">
    <text evidence="4">Polyol metabolism; myo-inositol degradation into acetyl-CoA; acetyl-CoA from myo-inositol: step 1/7.</text>
</comment>
<feature type="region of interest" description="Disordered" evidence="5">
    <location>
        <begin position="322"/>
        <end position="346"/>
    </location>
</feature>
<comment type="catalytic activity">
    <reaction evidence="4">
        <text>myo-inositol + NAD(+) = scyllo-inosose + NADH + H(+)</text>
        <dbReference type="Rhea" id="RHEA:16949"/>
        <dbReference type="ChEBI" id="CHEBI:15378"/>
        <dbReference type="ChEBI" id="CHEBI:17268"/>
        <dbReference type="ChEBI" id="CHEBI:17811"/>
        <dbReference type="ChEBI" id="CHEBI:57540"/>
        <dbReference type="ChEBI" id="CHEBI:57945"/>
        <dbReference type="EC" id="1.1.1.18"/>
    </reaction>
</comment>
<protein>
    <recommendedName>
        <fullName evidence="4">Inositol 2-dehydrogenase/D-chiro-inositol 3-dehydrogenase</fullName>
        <ecNumber evidence="4">1.1.1.18</ecNumber>
        <ecNumber evidence="4">1.1.1.369</ecNumber>
    </recommendedName>
    <alternativeName>
        <fullName evidence="4">Myo-inositol 2-dehydrogenase/D-chiro-inositol 3-dehydrogenase</fullName>
        <shortName evidence="4">MI 2-dehydrogenase/DCI 3-dehydrogenase</shortName>
    </alternativeName>
</protein>
<dbReference type="EMBL" id="NPCC01000033">
    <property type="protein sequence ID" value="PAE87530.1"/>
    <property type="molecule type" value="Genomic_DNA"/>
</dbReference>
<keyword evidence="2 4" id="KW-0560">Oxidoreductase</keyword>
<evidence type="ECO:0000256" key="2">
    <source>
        <dbReference type="ARBA" id="ARBA00023002"/>
    </source>
</evidence>
<feature type="domain" description="Gfo/Idh/MocA-like oxidoreductase C-terminal" evidence="7">
    <location>
        <begin position="137"/>
        <end position="323"/>
    </location>
</feature>
<dbReference type="InterPro" id="IPR000683">
    <property type="entry name" value="Gfo/Idh/MocA-like_OxRdtase_N"/>
</dbReference>
<name>A0A268NWT8_SHOCL</name>
<evidence type="ECO:0000313" key="8">
    <source>
        <dbReference type="EMBL" id="PAE87530.1"/>
    </source>
</evidence>
<organism evidence="8 9">
    <name type="scientific">Shouchella clausii</name>
    <name type="common">Alkalihalobacillus clausii</name>
    <dbReference type="NCBI Taxonomy" id="79880"/>
    <lineage>
        <taxon>Bacteria</taxon>
        <taxon>Bacillati</taxon>
        <taxon>Bacillota</taxon>
        <taxon>Bacilli</taxon>
        <taxon>Bacillales</taxon>
        <taxon>Bacillaceae</taxon>
        <taxon>Shouchella</taxon>
    </lineage>
</organism>
<dbReference type="Pfam" id="PF01408">
    <property type="entry name" value="GFO_IDH_MocA"/>
    <property type="match status" value="1"/>
</dbReference>
<evidence type="ECO:0000256" key="3">
    <source>
        <dbReference type="ARBA" id="ARBA00023027"/>
    </source>
</evidence>
<evidence type="ECO:0000259" key="6">
    <source>
        <dbReference type="Pfam" id="PF01408"/>
    </source>
</evidence>
<dbReference type="AlphaFoldDB" id="A0A268NWT8"/>
<comment type="subunit">
    <text evidence="4">Homotetramer.</text>
</comment>